<evidence type="ECO:0000313" key="2">
    <source>
        <dbReference type="Proteomes" id="UP000016930"/>
    </source>
</evidence>
<gene>
    <name evidence="1" type="ORF">CERSUDRAFT_98230</name>
</gene>
<dbReference type="Proteomes" id="UP000016930">
    <property type="component" value="Unassembled WGS sequence"/>
</dbReference>
<proteinExistence type="predicted"/>
<name>M2Q9U9_CERS8</name>
<evidence type="ECO:0000313" key="1">
    <source>
        <dbReference type="EMBL" id="EMD33668.1"/>
    </source>
</evidence>
<dbReference type="STRING" id="914234.M2Q9U9"/>
<protein>
    <submittedName>
        <fullName evidence="1">Uncharacterized protein</fullName>
    </submittedName>
</protein>
<reference evidence="1 2" key="1">
    <citation type="journal article" date="2012" name="Proc. Natl. Acad. Sci. U.S.A.">
        <title>Comparative genomics of Ceriporiopsis subvermispora and Phanerochaete chrysosporium provide insight into selective ligninolysis.</title>
        <authorList>
            <person name="Fernandez-Fueyo E."/>
            <person name="Ruiz-Duenas F.J."/>
            <person name="Ferreira P."/>
            <person name="Floudas D."/>
            <person name="Hibbett D.S."/>
            <person name="Canessa P."/>
            <person name="Larrondo L.F."/>
            <person name="James T.Y."/>
            <person name="Seelenfreund D."/>
            <person name="Lobos S."/>
            <person name="Polanco R."/>
            <person name="Tello M."/>
            <person name="Honda Y."/>
            <person name="Watanabe T."/>
            <person name="Watanabe T."/>
            <person name="Ryu J.S."/>
            <person name="Kubicek C.P."/>
            <person name="Schmoll M."/>
            <person name="Gaskell J."/>
            <person name="Hammel K.E."/>
            <person name="St John F.J."/>
            <person name="Vanden Wymelenberg A."/>
            <person name="Sabat G."/>
            <person name="Splinter BonDurant S."/>
            <person name="Syed K."/>
            <person name="Yadav J.S."/>
            <person name="Doddapaneni H."/>
            <person name="Subramanian V."/>
            <person name="Lavin J.L."/>
            <person name="Oguiza J.A."/>
            <person name="Perez G."/>
            <person name="Pisabarro A.G."/>
            <person name="Ramirez L."/>
            <person name="Santoyo F."/>
            <person name="Master E."/>
            <person name="Coutinho P.M."/>
            <person name="Henrissat B."/>
            <person name="Lombard V."/>
            <person name="Magnuson J.K."/>
            <person name="Kuees U."/>
            <person name="Hori C."/>
            <person name="Igarashi K."/>
            <person name="Samejima M."/>
            <person name="Held B.W."/>
            <person name="Barry K.W."/>
            <person name="LaButti K.M."/>
            <person name="Lapidus A."/>
            <person name="Lindquist E.A."/>
            <person name="Lucas S.M."/>
            <person name="Riley R."/>
            <person name="Salamov A.A."/>
            <person name="Hoffmeister D."/>
            <person name="Schwenk D."/>
            <person name="Hadar Y."/>
            <person name="Yarden O."/>
            <person name="de Vries R.P."/>
            <person name="Wiebenga A."/>
            <person name="Stenlid J."/>
            <person name="Eastwood D."/>
            <person name="Grigoriev I.V."/>
            <person name="Berka R.M."/>
            <person name="Blanchette R.A."/>
            <person name="Kersten P."/>
            <person name="Martinez A.T."/>
            <person name="Vicuna R."/>
            <person name="Cullen D."/>
        </authorList>
    </citation>
    <scope>NUCLEOTIDE SEQUENCE [LARGE SCALE GENOMIC DNA]</scope>
    <source>
        <strain evidence="1 2">B</strain>
    </source>
</reference>
<sequence length="210" mass="22797">MTSRPSNSYDPSPSSTTKFTFRIAQTILPAPTHALVQPGVSAHIEAGLMLQEHKEHIDKAQREQLQHELRRLGARGPVDQRAGPAEPTTLVREELAVESSHRGSTRIRVPVALVVDNEDDKKDLEDLSGHLGVLQGEGHSVSIFLDVNCTPAQMLFRVAQLRGVTPLSGTTSEQHMKEDVAVENINLEETSDGQVISALEAVTSTLDGKA</sequence>
<dbReference type="EMBL" id="KB445805">
    <property type="protein sequence ID" value="EMD33668.1"/>
    <property type="molecule type" value="Genomic_DNA"/>
</dbReference>
<accession>M2Q9U9</accession>
<dbReference type="HOGENOM" id="CLU_1309966_0_0_1"/>
<organism evidence="1 2">
    <name type="scientific">Ceriporiopsis subvermispora (strain B)</name>
    <name type="common">White-rot fungus</name>
    <name type="synonym">Gelatoporia subvermispora</name>
    <dbReference type="NCBI Taxonomy" id="914234"/>
    <lineage>
        <taxon>Eukaryota</taxon>
        <taxon>Fungi</taxon>
        <taxon>Dikarya</taxon>
        <taxon>Basidiomycota</taxon>
        <taxon>Agaricomycotina</taxon>
        <taxon>Agaricomycetes</taxon>
        <taxon>Polyporales</taxon>
        <taxon>Gelatoporiaceae</taxon>
        <taxon>Gelatoporia</taxon>
    </lineage>
</organism>
<keyword evidence="2" id="KW-1185">Reference proteome</keyword>
<dbReference type="AlphaFoldDB" id="M2Q9U9"/>